<feature type="compositionally biased region" description="Basic and acidic residues" evidence="1">
    <location>
        <begin position="994"/>
        <end position="1009"/>
    </location>
</feature>
<dbReference type="Pfam" id="PF13920">
    <property type="entry name" value="zf-C3HC4_3"/>
    <property type="match status" value="1"/>
</dbReference>
<name>A0A6A6QPY5_9PEZI</name>
<feature type="compositionally biased region" description="Low complexity" evidence="1">
    <location>
        <begin position="1690"/>
        <end position="1705"/>
    </location>
</feature>
<feature type="compositionally biased region" description="Basic and acidic residues" evidence="1">
    <location>
        <begin position="1016"/>
        <end position="1027"/>
    </location>
</feature>
<organism evidence="4 5">
    <name type="scientific">Lophium mytilinum</name>
    <dbReference type="NCBI Taxonomy" id="390894"/>
    <lineage>
        <taxon>Eukaryota</taxon>
        <taxon>Fungi</taxon>
        <taxon>Dikarya</taxon>
        <taxon>Ascomycota</taxon>
        <taxon>Pezizomycotina</taxon>
        <taxon>Dothideomycetes</taxon>
        <taxon>Pleosporomycetidae</taxon>
        <taxon>Mytilinidiales</taxon>
        <taxon>Mytilinidiaceae</taxon>
        <taxon>Lophium</taxon>
    </lineage>
</organism>
<evidence type="ECO:0000313" key="4">
    <source>
        <dbReference type="EMBL" id="KAF2494206.1"/>
    </source>
</evidence>
<feature type="region of interest" description="Disordered" evidence="1">
    <location>
        <begin position="1936"/>
        <end position="1976"/>
    </location>
</feature>
<dbReference type="GO" id="GO:0016567">
    <property type="term" value="P:protein ubiquitination"/>
    <property type="evidence" value="ECO:0007669"/>
    <property type="project" value="TreeGrafter"/>
</dbReference>
<dbReference type="Pfam" id="PF12937">
    <property type="entry name" value="F-box-like"/>
    <property type="match status" value="1"/>
</dbReference>
<dbReference type="PANTHER" id="PTHR22696:SF1">
    <property type="entry name" value="E3 UBIQUITIN-PROTEIN LIGASE RNF26"/>
    <property type="match status" value="1"/>
</dbReference>
<protein>
    <recommendedName>
        <fullName evidence="3">F-box domain-containing protein</fullName>
    </recommendedName>
</protein>
<feature type="region of interest" description="Disordered" evidence="1">
    <location>
        <begin position="1606"/>
        <end position="1633"/>
    </location>
</feature>
<evidence type="ECO:0000259" key="3">
    <source>
        <dbReference type="PROSITE" id="PS50181"/>
    </source>
</evidence>
<feature type="transmembrane region" description="Helical" evidence="2">
    <location>
        <begin position="347"/>
        <end position="366"/>
    </location>
</feature>
<dbReference type="InterPro" id="IPR036047">
    <property type="entry name" value="F-box-like_dom_sf"/>
</dbReference>
<proteinExistence type="predicted"/>
<dbReference type="SUPFAM" id="SSF81383">
    <property type="entry name" value="F-box domain"/>
    <property type="match status" value="1"/>
</dbReference>
<dbReference type="InterPro" id="IPR013083">
    <property type="entry name" value="Znf_RING/FYVE/PHD"/>
</dbReference>
<dbReference type="InterPro" id="IPR036322">
    <property type="entry name" value="WD40_repeat_dom_sf"/>
</dbReference>
<accession>A0A6A6QPY5</accession>
<dbReference type="Gene3D" id="2.130.10.10">
    <property type="entry name" value="YVTN repeat-like/Quinoprotein amine dehydrogenase"/>
    <property type="match status" value="1"/>
</dbReference>
<feature type="region of interest" description="Disordered" evidence="1">
    <location>
        <begin position="2029"/>
        <end position="2048"/>
    </location>
</feature>
<dbReference type="EMBL" id="MU004191">
    <property type="protein sequence ID" value="KAF2494206.1"/>
    <property type="molecule type" value="Genomic_DNA"/>
</dbReference>
<reference evidence="4" key="1">
    <citation type="journal article" date="2020" name="Stud. Mycol.">
        <title>101 Dothideomycetes genomes: a test case for predicting lifestyles and emergence of pathogens.</title>
        <authorList>
            <person name="Haridas S."/>
            <person name="Albert R."/>
            <person name="Binder M."/>
            <person name="Bloem J."/>
            <person name="Labutti K."/>
            <person name="Salamov A."/>
            <person name="Andreopoulos B."/>
            <person name="Baker S."/>
            <person name="Barry K."/>
            <person name="Bills G."/>
            <person name="Bluhm B."/>
            <person name="Cannon C."/>
            <person name="Castanera R."/>
            <person name="Culley D."/>
            <person name="Daum C."/>
            <person name="Ezra D."/>
            <person name="Gonzalez J."/>
            <person name="Henrissat B."/>
            <person name="Kuo A."/>
            <person name="Liang C."/>
            <person name="Lipzen A."/>
            <person name="Lutzoni F."/>
            <person name="Magnuson J."/>
            <person name="Mondo S."/>
            <person name="Nolan M."/>
            <person name="Ohm R."/>
            <person name="Pangilinan J."/>
            <person name="Park H.-J."/>
            <person name="Ramirez L."/>
            <person name="Alfaro M."/>
            <person name="Sun H."/>
            <person name="Tritt A."/>
            <person name="Yoshinaga Y."/>
            <person name="Zwiers L.-H."/>
            <person name="Turgeon B."/>
            <person name="Goodwin S."/>
            <person name="Spatafora J."/>
            <person name="Crous P."/>
            <person name="Grigoriev I."/>
        </authorList>
    </citation>
    <scope>NUCLEOTIDE SEQUENCE</scope>
    <source>
        <strain evidence="4">CBS 269.34</strain>
    </source>
</reference>
<dbReference type="GO" id="GO:0006511">
    <property type="term" value="P:ubiquitin-dependent protein catabolic process"/>
    <property type="evidence" value="ECO:0007669"/>
    <property type="project" value="TreeGrafter"/>
</dbReference>
<feature type="domain" description="F-box" evidence="3">
    <location>
        <begin position="1073"/>
        <end position="1119"/>
    </location>
</feature>
<feature type="region of interest" description="Disordered" evidence="1">
    <location>
        <begin position="2075"/>
        <end position="2099"/>
    </location>
</feature>
<dbReference type="OrthoDB" id="2095648at2759"/>
<feature type="compositionally biased region" description="Polar residues" evidence="1">
    <location>
        <begin position="1946"/>
        <end position="1969"/>
    </location>
</feature>
<dbReference type="GO" id="GO:0061630">
    <property type="term" value="F:ubiquitin protein ligase activity"/>
    <property type="evidence" value="ECO:0007669"/>
    <property type="project" value="TreeGrafter"/>
</dbReference>
<dbReference type="SUPFAM" id="SSF50978">
    <property type="entry name" value="WD40 repeat-like"/>
    <property type="match status" value="1"/>
</dbReference>
<dbReference type="PANTHER" id="PTHR22696">
    <property type="entry name" value="E3 UBIQUITIN-PROTEIN LIGASE RNF26"/>
    <property type="match status" value="1"/>
</dbReference>
<feature type="compositionally biased region" description="Low complexity" evidence="1">
    <location>
        <begin position="1624"/>
        <end position="1633"/>
    </location>
</feature>
<dbReference type="SMART" id="SM00256">
    <property type="entry name" value="FBOX"/>
    <property type="match status" value="1"/>
</dbReference>
<evidence type="ECO:0000256" key="2">
    <source>
        <dbReference type="SAM" id="Phobius"/>
    </source>
</evidence>
<dbReference type="InterPro" id="IPR015943">
    <property type="entry name" value="WD40/YVTN_repeat-like_dom_sf"/>
</dbReference>
<feature type="transmembrane region" description="Helical" evidence="2">
    <location>
        <begin position="387"/>
        <end position="420"/>
    </location>
</feature>
<dbReference type="Proteomes" id="UP000799750">
    <property type="component" value="Unassembled WGS sequence"/>
</dbReference>
<sequence length="2099" mass="230189">MEHPASPLGNATSIFPNSMDLLMMVPRLLQRAGSFAEHMDTMFGKLRNGGSVIAEPTTSQIVNATITRIGTFAQESLAAAATSALRDQDEPPEIGFFQTLKSVGGFFSYMTSKWAIATFVTFYASSRVPITLNKWYLRLTLYLLPTVIFLYRIQWILQAIQCQTSPGWSEMQYGSSGKGLDTDFAGEGGFLWKMSSALLLGQGDEASCRAANMLPPDMSTPRPSGSLSLLWPLFISLGFSQFIETLACALQSRQPSPETGMTIFEHSLAFAEAEAVITNPLGPDLFRPLPAKTITTLDGTSLVLSGAAAVQFANVPPEVLVISLISSLSHFSSNILAITGLRARVRLVSTGIWGLCYLSAFVWAFVRATNLIGDKDTQVGILRFPTICIVGFIPHLLIMVGILACGLVYALAFILTAMAVPSGHEDAASLSGRLRFAYQNLQANIHLSTITPIRINWQEDFYTFILKFGFTVLTAASEAVYLNEGTRINISPSTWLEEKRFQEAFGRRALLRRQHNALPQELRGDMIADGVSLVDQPELGRRNMPQLSGYAHERKTRGADSTSEASRAVGRDEGVGIQQRRGRWVLTFQFMKGIFWLVTTLYAKVAMTILRKLGIAYSPAWLRNFAGTPNNAKGKKPNVDTKDTQGQSVREFWMVNAEGHLIQPSDTSVDVEAETRRRLEDAGMYQEGSVIRGNGVSGDDLLDSRLYNWWKTGGWWGDIDTSGEYEDVHKDDDTTSVVSMATTTSQDDDAWSVMSRDDLDDGQRTPTQQSFFPRTREGTPVDDPLIDMSRLSRLLDPHSAEEEEEARLLARHLSSEGVMTRSRFQRSVERDQTRLLTSSRYRPAGMQFSAQPTPEEEEKVLEHFILEKRNSKPFASASSKVASWNDGAEGMGSEGPQCVVCQLSPRTILVWPCGCLSLCDDCRVGLASKNYTTCVCCRTNVVAYSRFFSPNYMQSGPSNDSQNNFTQEPTQDDQNPSQHGRLPDDDPASPLSLDGERRVPDQPRGEVARDGAAPSHSRDAADPHESARLSQTSPSPGSRIEEYENSAAQLIRKKSDGPVFEVIKKARTPDDKRSPITNLPNEILTHALSHLSPNDLSAVSLVSRRFNDLVTTPHAWRVAFARYFPGPESLKEQSAQLALEDTGEILRSEKRSFARLTALASWRSEYILRTRLLRSLTRGKPVQTPTSLAAARAGQSQAASPIVMYNAQTFTTVNHIHATFGSGLNKRLPRFIHGSDDVGAASSSDPSACKVDSWGMSDPEFFAQFAERFPGDAQWGLGPGDVIGCPNVMDVSQPHGMVYGIGFDGGFVYYRPIEEQRGRFIAPASELSMPNLGIPRMPTVSGAITAVWIAKTATIPSLSEGLVGIMTGSANGVVTACSLGSDGLRSHRMQRGELTARWCLSPGVPIIAIDVDESYSFKRQAQNRIWAVALNALGEVFYLTKFPTRGTLPKDNIAPDNATECLAWVTGRSVYWGLVEPSRRAARFNPYSDSDIDGSYSPRSSWDGMCLSLEQIRSETKEIQQFLRKKPKDFRKSCNGWDMRRRLEVDFAGDDGNYAGEAIVVFECGIEEDDNACVKRFTRCKVQDKDNTGTTSRPSELHEPISLFGRASTPETTFKQPLGQRLRSSSYVSTSSSPERGTLVEEWRCSTLSFGGFRNIELTTTTLDSSTFATLTLSEDPVLGFSTASNASSPYASPQSAMSQPSSPSDIPGQRARFVAAGTKTGCILIWDIRAPVSRSSEIINMIEPIRIIYTESPEISSLAMTALYLVHGGNDGLVQAWDPLASSTQPIRTLNSRFSSRARRRLVQAQTSVQGVGINMFAAGAIVLDPDPTVLRGMVSLGTQLRYWSFSSTAADQYRSQKRRLRRSARGSNNGGERFAGTGRAGIKDFIANEAYELEREKESRHRRANQLAKRFGVDLLGSEEEALAYAALLSQESLEEDRRKRSESGGTSALRSNTVTPEASVSGNVADTSGRGDTEAAIDDDLAEAIRRSLEESDGGLVSPSAYFRDHPIPGGSAGFDIPVRYAKARRSPTSRSRSSPVLETVGSASASAEMDDLEYALQLSLAEEESKMIASAVAEEDEFPALSPSPKGKGKGKRRA</sequence>
<keyword evidence="2" id="KW-0812">Transmembrane</keyword>
<feature type="compositionally biased region" description="Polar residues" evidence="1">
    <location>
        <begin position="953"/>
        <end position="978"/>
    </location>
</feature>
<keyword evidence="2" id="KW-1133">Transmembrane helix</keyword>
<feature type="region of interest" description="Disordered" evidence="1">
    <location>
        <begin position="551"/>
        <end position="572"/>
    </location>
</feature>
<feature type="region of interest" description="Disordered" evidence="1">
    <location>
        <begin position="1690"/>
        <end position="1709"/>
    </location>
</feature>
<gene>
    <name evidence="4" type="ORF">BU16DRAFT_583157</name>
</gene>
<keyword evidence="5" id="KW-1185">Reference proteome</keyword>
<dbReference type="PROSITE" id="PS50181">
    <property type="entry name" value="FBOX"/>
    <property type="match status" value="1"/>
</dbReference>
<feature type="region of interest" description="Disordered" evidence="1">
    <location>
        <begin position="757"/>
        <end position="782"/>
    </location>
</feature>
<dbReference type="CDD" id="cd09917">
    <property type="entry name" value="F-box_SF"/>
    <property type="match status" value="1"/>
</dbReference>
<dbReference type="Gene3D" id="1.20.1280.50">
    <property type="match status" value="1"/>
</dbReference>
<dbReference type="Gene3D" id="3.30.40.10">
    <property type="entry name" value="Zinc/RING finger domain, C3HC4 (zinc finger)"/>
    <property type="match status" value="1"/>
</dbReference>
<evidence type="ECO:0000313" key="5">
    <source>
        <dbReference type="Proteomes" id="UP000799750"/>
    </source>
</evidence>
<evidence type="ECO:0000256" key="1">
    <source>
        <dbReference type="SAM" id="MobiDB-lite"/>
    </source>
</evidence>
<feature type="region of interest" description="Disordered" evidence="1">
    <location>
        <begin position="953"/>
        <end position="1042"/>
    </location>
</feature>
<keyword evidence="2" id="KW-0472">Membrane</keyword>
<dbReference type="InterPro" id="IPR001810">
    <property type="entry name" value="F-box_dom"/>
</dbReference>